<comment type="subunit">
    <text evidence="5">Component of the ribosomal small subunit (SSU) processome.</text>
</comment>
<keyword evidence="8" id="KW-1185">Reference proteome</keyword>
<comment type="function">
    <text evidence="5">Involved in nucleolar processing of pre-18S ribosomal RNA.</text>
</comment>
<evidence type="ECO:0000256" key="4">
    <source>
        <dbReference type="ARBA" id="ARBA00023242"/>
    </source>
</evidence>
<dbReference type="EMBL" id="BRXU01000002">
    <property type="protein sequence ID" value="GLC49173.1"/>
    <property type="molecule type" value="Genomic_DNA"/>
</dbReference>
<dbReference type="Pfam" id="PF03998">
    <property type="entry name" value="Utp11"/>
    <property type="match status" value="1"/>
</dbReference>
<accession>A0A9W6BBV8</accession>
<feature type="region of interest" description="Disordered" evidence="6">
    <location>
        <begin position="1"/>
        <end position="23"/>
    </location>
</feature>
<evidence type="ECO:0000313" key="8">
    <source>
        <dbReference type="Proteomes" id="UP001165080"/>
    </source>
</evidence>
<evidence type="ECO:0000256" key="2">
    <source>
        <dbReference type="ARBA" id="ARBA00008105"/>
    </source>
</evidence>
<comment type="subcellular location">
    <subcellularLocation>
        <location evidence="1 5">Nucleus</location>
        <location evidence="1 5">Nucleolus</location>
    </subcellularLocation>
</comment>
<evidence type="ECO:0000256" key="1">
    <source>
        <dbReference type="ARBA" id="ARBA00004604"/>
    </source>
</evidence>
<evidence type="ECO:0000256" key="5">
    <source>
        <dbReference type="PIRNR" id="PIRNR015952"/>
    </source>
</evidence>
<keyword evidence="4 5" id="KW-0539">Nucleus</keyword>
<organism evidence="7 8">
    <name type="scientific">Pleodorina starrii</name>
    <dbReference type="NCBI Taxonomy" id="330485"/>
    <lineage>
        <taxon>Eukaryota</taxon>
        <taxon>Viridiplantae</taxon>
        <taxon>Chlorophyta</taxon>
        <taxon>core chlorophytes</taxon>
        <taxon>Chlorophyceae</taxon>
        <taxon>CS clade</taxon>
        <taxon>Chlamydomonadales</taxon>
        <taxon>Volvocaceae</taxon>
        <taxon>Pleodorina</taxon>
    </lineage>
</organism>
<protein>
    <recommendedName>
        <fullName evidence="5">U3 small nucleolar RNA-associated protein 11</fullName>
        <shortName evidence="5">U3 snoRNA-associated protein 11</shortName>
    </recommendedName>
</protein>
<dbReference type="PANTHER" id="PTHR12838">
    <property type="entry name" value="U3 SMALL NUCLEOLAR RNA-ASSOCIATED PROTEIN 11"/>
    <property type="match status" value="1"/>
</dbReference>
<evidence type="ECO:0000313" key="7">
    <source>
        <dbReference type="EMBL" id="GLC49173.1"/>
    </source>
</evidence>
<comment type="similarity">
    <text evidence="2 5">Belongs to the UTP11 family.</text>
</comment>
<dbReference type="Proteomes" id="UP001165080">
    <property type="component" value="Unassembled WGS sequence"/>
</dbReference>
<keyword evidence="3 5" id="KW-0698">rRNA processing</keyword>
<dbReference type="PIRSF" id="PIRSF015952">
    <property type="entry name" value="U3snoRNP11"/>
    <property type="match status" value="1"/>
</dbReference>
<evidence type="ECO:0000256" key="6">
    <source>
        <dbReference type="SAM" id="MobiDB-lite"/>
    </source>
</evidence>
<dbReference type="InterPro" id="IPR007144">
    <property type="entry name" value="SSU_processome_Utp11"/>
</dbReference>
<dbReference type="AlphaFoldDB" id="A0A9W6BBV8"/>
<dbReference type="GO" id="GO:0006364">
    <property type="term" value="P:rRNA processing"/>
    <property type="evidence" value="ECO:0007669"/>
    <property type="project" value="UniProtKB-UniRule"/>
</dbReference>
<proteinExistence type="inferred from homology"/>
<comment type="caution">
    <text evidence="7">The sequence shown here is derived from an EMBL/GenBank/DDBJ whole genome shotgun (WGS) entry which is preliminary data.</text>
</comment>
<sequence length="282" mass="31290">MTALANAIKRKTHKERSQPAARQKYGLLEKHKDYVERAKNFHKKEKAIKTLKRKAEERNPDEFYFAMEKARTKDGVHDGRLTQANKYSQEELRLMKTQDVKYLSMKATTEANKAARLRESLHFIGATAPATAVATAAATAKAGKGGTKAAAAAAAAAPRHTVFVDSEAAAARFDPAAYFDTPAALLDRTFNRPRASQLADKKAVLGAKTKGVEKRKAAAYRELAQRQERRGKVAAVAERLAYEKLVMGKGRKRKLRGKELRGAGVDPETAGKVFVWKRERQR</sequence>
<gene>
    <name evidence="7" type="primary">PLEST004365</name>
    <name evidence="7" type="ORF">PLESTB_000190400</name>
</gene>
<name>A0A9W6BBV8_9CHLO</name>
<reference evidence="7 8" key="1">
    <citation type="journal article" date="2023" name="Commun. Biol.">
        <title>Reorganization of the ancestral sex-determining regions during the evolution of trioecy in Pleodorina starrii.</title>
        <authorList>
            <person name="Takahashi K."/>
            <person name="Suzuki S."/>
            <person name="Kawai-Toyooka H."/>
            <person name="Yamamoto K."/>
            <person name="Hamaji T."/>
            <person name="Ootsuki R."/>
            <person name="Yamaguchi H."/>
            <person name="Kawachi M."/>
            <person name="Higashiyama T."/>
            <person name="Nozaki H."/>
        </authorList>
    </citation>
    <scope>NUCLEOTIDE SEQUENCE [LARGE SCALE GENOMIC DNA]</scope>
    <source>
        <strain evidence="7 8">NIES-4479</strain>
    </source>
</reference>
<dbReference type="PANTHER" id="PTHR12838:SF0">
    <property type="entry name" value="U3 SMALL NUCLEOLAR RNA-ASSOCIATED PROTEIN 11-RELATED"/>
    <property type="match status" value="1"/>
</dbReference>
<evidence type="ECO:0000256" key="3">
    <source>
        <dbReference type="ARBA" id="ARBA00022552"/>
    </source>
</evidence>
<dbReference type="GO" id="GO:0032040">
    <property type="term" value="C:small-subunit processome"/>
    <property type="evidence" value="ECO:0007669"/>
    <property type="project" value="UniProtKB-UniRule"/>
</dbReference>